<sequence>MRRFAGFSLASAMLATACSLSQFSAEFGRDAGADAGIDGANGADGAIGCSASIFCDDFDGAQPYVKWDDAPPPPGSAISIDPTKSVSSPNSVRLQCGNDRICHLQKTLPKIDRMRVDFDVLLVTAPPVPRTIWSHSFDQSDESIEIKHVQSGMEFSICARSSCWAQRDLGDAKDVFHHVRVDVIFGDAGHIDVFVDGTPRITNAQPVPRSNFERGVFYLGNALPDPGTSSDVRIDNFTISPF</sequence>
<proteinExistence type="predicted"/>
<evidence type="ECO:0000313" key="2">
    <source>
        <dbReference type="EMBL" id="WXA93886.1"/>
    </source>
</evidence>
<keyword evidence="3" id="KW-1185">Reference proteome</keyword>
<organism evidence="2 3">
    <name type="scientific">Pendulispora brunnea</name>
    <dbReference type="NCBI Taxonomy" id="2905690"/>
    <lineage>
        <taxon>Bacteria</taxon>
        <taxon>Pseudomonadati</taxon>
        <taxon>Myxococcota</taxon>
        <taxon>Myxococcia</taxon>
        <taxon>Myxococcales</taxon>
        <taxon>Sorangiineae</taxon>
        <taxon>Pendulisporaceae</taxon>
        <taxon>Pendulispora</taxon>
    </lineage>
</organism>
<feature type="chain" id="PRO_5047275140" evidence="1">
    <location>
        <begin position="25"/>
        <end position="242"/>
    </location>
</feature>
<evidence type="ECO:0000313" key="3">
    <source>
        <dbReference type="Proteomes" id="UP001379533"/>
    </source>
</evidence>
<protein>
    <submittedName>
        <fullName evidence="2">LamG domain-containing protein</fullName>
    </submittedName>
</protein>
<feature type="signal peptide" evidence="1">
    <location>
        <begin position="1"/>
        <end position="24"/>
    </location>
</feature>
<dbReference type="EMBL" id="CP089982">
    <property type="protein sequence ID" value="WXA93886.1"/>
    <property type="molecule type" value="Genomic_DNA"/>
</dbReference>
<dbReference type="PROSITE" id="PS51257">
    <property type="entry name" value="PROKAR_LIPOPROTEIN"/>
    <property type="match status" value="1"/>
</dbReference>
<name>A0ABZ2K5B0_9BACT</name>
<reference evidence="2 3" key="1">
    <citation type="submission" date="2021-12" db="EMBL/GenBank/DDBJ databases">
        <title>Discovery of the Pendulisporaceae a myxobacterial family with distinct sporulation behavior and unique specialized metabolism.</title>
        <authorList>
            <person name="Garcia R."/>
            <person name="Popoff A."/>
            <person name="Bader C.D."/>
            <person name="Loehr J."/>
            <person name="Walesch S."/>
            <person name="Walt C."/>
            <person name="Boldt J."/>
            <person name="Bunk B."/>
            <person name="Haeckl F.J.F.P.J."/>
            <person name="Gunesch A.P."/>
            <person name="Birkelbach J."/>
            <person name="Nuebel U."/>
            <person name="Pietschmann T."/>
            <person name="Bach T."/>
            <person name="Mueller R."/>
        </authorList>
    </citation>
    <scope>NUCLEOTIDE SEQUENCE [LARGE SCALE GENOMIC DNA]</scope>
    <source>
        <strain evidence="2 3">MSr12523</strain>
    </source>
</reference>
<evidence type="ECO:0000256" key="1">
    <source>
        <dbReference type="SAM" id="SignalP"/>
    </source>
</evidence>
<accession>A0ABZ2K5B0</accession>
<gene>
    <name evidence="2" type="ORF">LZC95_46460</name>
</gene>
<dbReference type="Proteomes" id="UP001379533">
    <property type="component" value="Chromosome"/>
</dbReference>
<dbReference type="RefSeq" id="WP_394844486.1">
    <property type="nucleotide sequence ID" value="NZ_CP089982.1"/>
</dbReference>
<keyword evidence="1" id="KW-0732">Signal</keyword>